<dbReference type="GO" id="GO:0006513">
    <property type="term" value="P:protein monoubiquitination"/>
    <property type="evidence" value="ECO:0007669"/>
    <property type="project" value="TreeGrafter"/>
</dbReference>
<reference evidence="4" key="1">
    <citation type="submission" date="2025-08" db="UniProtKB">
        <authorList>
            <consortium name="RefSeq"/>
        </authorList>
    </citation>
    <scope>IDENTIFICATION</scope>
    <source>
        <tissue evidence="4">Whole sample</tissue>
    </source>
</reference>
<dbReference type="SMART" id="SM00336">
    <property type="entry name" value="BBOX"/>
    <property type="match status" value="2"/>
</dbReference>
<dbReference type="SUPFAM" id="SSF101898">
    <property type="entry name" value="NHL repeat"/>
    <property type="match status" value="1"/>
</dbReference>
<dbReference type="InterPro" id="IPR000315">
    <property type="entry name" value="Znf_B-box"/>
</dbReference>
<evidence type="ECO:0000313" key="3">
    <source>
        <dbReference type="Proteomes" id="UP000694844"/>
    </source>
</evidence>
<dbReference type="InterPro" id="IPR011042">
    <property type="entry name" value="6-blade_b-propeller_TolB-like"/>
</dbReference>
<dbReference type="Pfam" id="PF00643">
    <property type="entry name" value="zf-B_box"/>
    <property type="match status" value="1"/>
</dbReference>
<keyword evidence="1" id="KW-0862">Zinc</keyword>
<protein>
    <submittedName>
        <fullName evidence="4">Uncharacterized protein LOC111138353</fullName>
    </submittedName>
</protein>
<evidence type="ECO:0000259" key="2">
    <source>
        <dbReference type="PROSITE" id="PS50119"/>
    </source>
</evidence>
<gene>
    <name evidence="4" type="primary">LOC111138353</name>
</gene>
<keyword evidence="3" id="KW-1185">Reference proteome</keyword>
<sequence>MSETCDKPGDGHQYLVCGTEDCQKNGQFYCNSCYQPLCEHCRDKHLKSPKTKTHEIILFKQNQPKFSVEKCQLHPTRNVDIFCNKCKIPLCSKCSTMKEHKGHEFDDLEEVYAVKYALWQNAFSNIQKYFLLTSKSFKADIEEDVANIQKTMESIRTSMKAESENMKYLVDEVTSENIEHTHTMEKSLLKMLKSQETTYDDYIVYLGKMADEFKEYLSIANQSLLFSEILKIQPIPETTKPVSPIFTAGKFNKKDVTNLLGTVNIPHSKPEKRKLKAMKEESVQMKFSENDFEQSIEKLRLKQRLSLSPSVTKVGEYSVQGVFNLNYVLVDKLGRLWVSDNFGHIVQTYLQGNLIKSTRTIGKSKYTVTQDEDLIITDTYKNVIYKITPDEKSSEFLKTEDWTPFSLHSSRINGDILVAMRKRPRAKITRYNKKGEEIQHIQRDNQGQELYGYPHYITENKNGDICTSDYNKEAVVVVNNLGQYRFSHIGYGSEFRPCGICTDVLSHILVCDSISNSIHLLDQDGGFLSVINSPEVSWPRDVCVDDENNLYVGQFLTNTVAVFKYLQ</sequence>
<dbReference type="AlphaFoldDB" id="A0A8B8F2E1"/>
<dbReference type="Proteomes" id="UP000694844">
    <property type="component" value="Chromosome 5"/>
</dbReference>
<dbReference type="PANTHER" id="PTHR25462:SF229">
    <property type="entry name" value="TRANSCRIPTION INTERMEDIARY FACTOR 1-BETA"/>
    <property type="match status" value="1"/>
</dbReference>
<dbReference type="Gene3D" id="3.30.160.60">
    <property type="entry name" value="Classic Zinc Finger"/>
    <property type="match status" value="1"/>
</dbReference>
<proteinExistence type="predicted"/>
<feature type="domain" description="B box-type" evidence="2">
    <location>
        <begin position="12"/>
        <end position="59"/>
    </location>
</feature>
<dbReference type="SUPFAM" id="SSF57845">
    <property type="entry name" value="B-box zinc-binding domain"/>
    <property type="match status" value="1"/>
</dbReference>
<dbReference type="GO" id="GO:0008270">
    <property type="term" value="F:zinc ion binding"/>
    <property type="evidence" value="ECO:0007669"/>
    <property type="project" value="UniProtKB-KW"/>
</dbReference>
<dbReference type="CDD" id="cd19756">
    <property type="entry name" value="Bbox2"/>
    <property type="match status" value="1"/>
</dbReference>
<dbReference type="GeneID" id="111138353"/>
<evidence type="ECO:0000256" key="1">
    <source>
        <dbReference type="PROSITE-ProRule" id="PRU00024"/>
    </source>
</evidence>
<keyword evidence="1" id="KW-0863">Zinc-finger</keyword>
<evidence type="ECO:0000313" key="4">
    <source>
        <dbReference type="RefSeq" id="XP_022345988.1"/>
    </source>
</evidence>
<dbReference type="GO" id="GO:0061630">
    <property type="term" value="F:ubiquitin protein ligase activity"/>
    <property type="evidence" value="ECO:0007669"/>
    <property type="project" value="TreeGrafter"/>
</dbReference>
<dbReference type="Gene3D" id="2.120.10.30">
    <property type="entry name" value="TolB, C-terminal domain"/>
    <property type="match status" value="1"/>
</dbReference>
<dbReference type="KEGG" id="cvn:111138353"/>
<name>A0A8B8F2E1_CRAVI</name>
<dbReference type="RefSeq" id="XP_022345988.1">
    <property type="nucleotide sequence ID" value="XM_022490280.1"/>
</dbReference>
<organism evidence="3 4">
    <name type="scientific">Crassostrea virginica</name>
    <name type="common">Eastern oyster</name>
    <dbReference type="NCBI Taxonomy" id="6565"/>
    <lineage>
        <taxon>Eukaryota</taxon>
        <taxon>Metazoa</taxon>
        <taxon>Spiralia</taxon>
        <taxon>Lophotrochozoa</taxon>
        <taxon>Mollusca</taxon>
        <taxon>Bivalvia</taxon>
        <taxon>Autobranchia</taxon>
        <taxon>Pteriomorphia</taxon>
        <taxon>Ostreida</taxon>
        <taxon>Ostreoidea</taxon>
        <taxon>Ostreidae</taxon>
        <taxon>Crassostrea</taxon>
    </lineage>
</organism>
<dbReference type="PROSITE" id="PS50119">
    <property type="entry name" value="ZF_BBOX"/>
    <property type="match status" value="2"/>
</dbReference>
<dbReference type="InterPro" id="IPR047153">
    <property type="entry name" value="TRIM45/56/19-like"/>
</dbReference>
<feature type="domain" description="B box-type" evidence="2">
    <location>
        <begin position="66"/>
        <end position="108"/>
    </location>
</feature>
<dbReference type="PANTHER" id="PTHR25462">
    <property type="entry name" value="BONUS, ISOFORM C-RELATED"/>
    <property type="match status" value="1"/>
</dbReference>
<keyword evidence="1" id="KW-0479">Metal-binding</keyword>
<dbReference type="OrthoDB" id="6105938at2759"/>
<accession>A0A8B8F2E1</accession>